<gene>
    <name evidence="10" type="ORF">TBC1_11789</name>
</gene>
<dbReference type="STRING" id="1678841.TBC1_11789"/>
<name>A0A0S7BYD3_9BACT</name>
<feature type="transmembrane region" description="Helical" evidence="8">
    <location>
        <begin position="130"/>
        <end position="149"/>
    </location>
</feature>
<protein>
    <submittedName>
        <fullName evidence="10">Protein containing lycopene cyclase domain</fullName>
    </submittedName>
</protein>
<keyword evidence="5 8" id="KW-1133">Transmembrane helix</keyword>
<comment type="subcellular location">
    <subcellularLocation>
        <location evidence="1">Membrane</location>
        <topology evidence="1">Multi-pass membrane protein</topology>
    </subcellularLocation>
</comment>
<evidence type="ECO:0000259" key="9">
    <source>
        <dbReference type="Pfam" id="PF18916"/>
    </source>
</evidence>
<evidence type="ECO:0000256" key="1">
    <source>
        <dbReference type="ARBA" id="ARBA00004141"/>
    </source>
</evidence>
<dbReference type="GO" id="GO:0016020">
    <property type="term" value="C:membrane"/>
    <property type="evidence" value="ECO:0007669"/>
    <property type="project" value="UniProtKB-SubCell"/>
</dbReference>
<evidence type="ECO:0000256" key="4">
    <source>
        <dbReference type="ARBA" id="ARBA00022746"/>
    </source>
</evidence>
<feature type="transmembrane region" description="Helical" evidence="8">
    <location>
        <begin position="77"/>
        <end position="94"/>
    </location>
</feature>
<evidence type="ECO:0000256" key="8">
    <source>
        <dbReference type="SAM" id="Phobius"/>
    </source>
</evidence>
<dbReference type="Proteomes" id="UP000053091">
    <property type="component" value="Unassembled WGS sequence"/>
</dbReference>
<dbReference type="EMBL" id="DF968182">
    <property type="protein sequence ID" value="GAP42657.1"/>
    <property type="molecule type" value="Genomic_DNA"/>
</dbReference>
<evidence type="ECO:0000313" key="11">
    <source>
        <dbReference type="Proteomes" id="UP000053091"/>
    </source>
</evidence>
<dbReference type="RefSeq" id="WP_201781629.1">
    <property type="nucleotide sequence ID" value="NZ_DF968182.1"/>
</dbReference>
<feature type="transmembrane region" description="Helical" evidence="8">
    <location>
        <begin position="158"/>
        <end position="179"/>
    </location>
</feature>
<keyword evidence="4" id="KW-0125">Carotenoid biosynthesis</keyword>
<dbReference type="GO" id="GO:0016117">
    <property type="term" value="P:carotenoid biosynthetic process"/>
    <property type="evidence" value="ECO:0007669"/>
    <property type="project" value="UniProtKB-KW"/>
</dbReference>
<keyword evidence="3 8" id="KW-0812">Transmembrane</keyword>
<proteinExistence type="predicted"/>
<feature type="transmembrane region" description="Helical" evidence="8">
    <location>
        <begin position="5"/>
        <end position="20"/>
    </location>
</feature>
<organism evidence="10">
    <name type="scientific">Lentimicrobium saccharophilum</name>
    <dbReference type="NCBI Taxonomy" id="1678841"/>
    <lineage>
        <taxon>Bacteria</taxon>
        <taxon>Pseudomonadati</taxon>
        <taxon>Bacteroidota</taxon>
        <taxon>Bacteroidia</taxon>
        <taxon>Bacteroidales</taxon>
        <taxon>Lentimicrobiaceae</taxon>
        <taxon>Lentimicrobium</taxon>
    </lineage>
</organism>
<feature type="transmembrane region" description="Helical" evidence="8">
    <location>
        <begin position="205"/>
        <end position="222"/>
    </location>
</feature>
<reference evidence="10" key="1">
    <citation type="journal article" date="2015" name="Genome Announc.">
        <title>Draft Genome Sequence of Bacteroidales Strain TBC1, a Novel Isolate from a Methanogenic Wastewater Treatment System.</title>
        <authorList>
            <person name="Tourlousse D.M."/>
            <person name="Matsuura N."/>
            <person name="Sun L."/>
            <person name="Toyonaga M."/>
            <person name="Kuroda K."/>
            <person name="Ohashi A."/>
            <person name="Cruz R."/>
            <person name="Yamaguchi T."/>
            <person name="Sekiguchi Y."/>
        </authorList>
    </citation>
    <scope>NUCLEOTIDE SEQUENCE [LARGE SCALE GENOMIC DNA]</scope>
    <source>
        <strain evidence="10">TBC1</strain>
    </source>
</reference>
<feature type="transmembrane region" description="Helical" evidence="8">
    <location>
        <begin position="106"/>
        <end position="124"/>
    </location>
</feature>
<evidence type="ECO:0000256" key="6">
    <source>
        <dbReference type="ARBA" id="ARBA00023136"/>
    </source>
</evidence>
<keyword evidence="6 8" id="KW-0472">Membrane</keyword>
<evidence type="ECO:0000256" key="3">
    <source>
        <dbReference type="ARBA" id="ARBA00022692"/>
    </source>
</evidence>
<evidence type="ECO:0000256" key="2">
    <source>
        <dbReference type="ARBA" id="ARBA00004829"/>
    </source>
</evidence>
<feature type="transmembrane region" description="Helical" evidence="8">
    <location>
        <begin position="32"/>
        <end position="50"/>
    </location>
</feature>
<dbReference type="InterPro" id="IPR017825">
    <property type="entry name" value="Lycopene_cyclase_dom"/>
</dbReference>
<dbReference type="PATRIC" id="fig|1678841.3.peg.894"/>
<sequence>MSYYFWINLLAISVPFIAGFDKRLKFYRNWKYLFPAMLGTMLVFIPWDMLKTSLEVWGFNPVHLQGVYLVNLPVEEWLFFIAIPYACLFTYHAFEYLIPKDYLGPYANRLTGVIALTLLIIAAINPDRWYTFITFVLTSIFLTLHLLVFKSRYLGRFYVMYFATLIPFFIVNGALTGMFTSEPVVWYDNTRNLGVRMGTIPVEDAVYGLFMLLMNTTIYEWLRGRDRRKNQAVNITEQQ</sequence>
<dbReference type="NCBIfam" id="TIGR03462">
    <property type="entry name" value="CarR_dom_SF"/>
    <property type="match status" value="2"/>
</dbReference>
<dbReference type="Pfam" id="PF18916">
    <property type="entry name" value="Lycopene_cyc"/>
    <property type="match status" value="2"/>
</dbReference>
<dbReference type="GO" id="GO:0045436">
    <property type="term" value="F:lycopene beta cyclase activity"/>
    <property type="evidence" value="ECO:0007669"/>
    <property type="project" value="UniProtKB-ARBA"/>
</dbReference>
<keyword evidence="7" id="KW-0413">Isomerase</keyword>
<keyword evidence="11" id="KW-1185">Reference proteome</keyword>
<feature type="domain" description="Lycopene cyclase" evidence="9">
    <location>
        <begin position="127"/>
        <end position="222"/>
    </location>
</feature>
<dbReference type="AlphaFoldDB" id="A0A0S7BYD3"/>
<accession>A0A0S7BYD3</accession>
<dbReference type="GO" id="GO:0016872">
    <property type="term" value="F:intramolecular lyase activity"/>
    <property type="evidence" value="ECO:0007669"/>
    <property type="project" value="InterPro"/>
</dbReference>
<evidence type="ECO:0000256" key="7">
    <source>
        <dbReference type="ARBA" id="ARBA00023235"/>
    </source>
</evidence>
<evidence type="ECO:0000256" key="5">
    <source>
        <dbReference type="ARBA" id="ARBA00022989"/>
    </source>
</evidence>
<evidence type="ECO:0000313" key="10">
    <source>
        <dbReference type="EMBL" id="GAP42657.1"/>
    </source>
</evidence>
<feature type="domain" description="Lycopene cyclase" evidence="9">
    <location>
        <begin position="3"/>
        <end position="94"/>
    </location>
</feature>
<comment type="pathway">
    <text evidence="2">Carotenoid biosynthesis.</text>
</comment>